<evidence type="ECO:0000256" key="1">
    <source>
        <dbReference type="SAM" id="MobiDB-lite"/>
    </source>
</evidence>
<evidence type="ECO:0000313" key="3">
    <source>
        <dbReference type="EMBL" id="QTX31315.1"/>
    </source>
</evidence>
<name>A0A9Q7EW10_9BACT</name>
<dbReference type="Pfam" id="PF13145">
    <property type="entry name" value="Rotamase_2"/>
    <property type="match status" value="1"/>
</dbReference>
<evidence type="ECO:0000313" key="4">
    <source>
        <dbReference type="Proteomes" id="UP000671879"/>
    </source>
</evidence>
<feature type="domain" description="PpiC" evidence="2">
    <location>
        <begin position="166"/>
        <end position="286"/>
    </location>
</feature>
<dbReference type="SUPFAM" id="SSF109998">
    <property type="entry name" value="Triger factor/SurA peptide-binding domain-like"/>
    <property type="match status" value="1"/>
</dbReference>
<protein>
    <submittedName>
        <fullName evidence="3">SurA N-terminal domain-containing protein</fullName>
    </submittedName>
</protein>
<dbReference type="PANTHER" id="PTHR47245:SF2">
    <property type="entry name" value="PEPTIDYL-PROLYL CIS-TRANS ISOMERASE HP_0175-RELATED"/>
    <property type="match status" value="1"/>
</dbReference>
<dbReference type="InterPro" id="IPR027304">
    <property type="entry name" value="Trigger_fact/SurA_dom_sf"/>
</dbReference>
<gene>
    <name evidence="3" type="ORF">KAR29_07925</name>
</gene>
<accession>A0A9Q7EW10</accession>
<evidence type="ECO:0000259" key="2">
    <source>
        <dbReference type="Pfam" id="PF13145"/>
    </source>
</evidence>
<dbReference type="Pfam" id="PF13624">
    <property type="entry name" value="SurA_N_3"/>
    <property type="match status" value="1"/>
</dbReference>
<proteinExistence type="predicted"/>
<dbReference type="Gene3D" id="1.10.4030.10">
    <property type="entry name" value="Porin chaperone SurA, peptide-binding domain"/>
    <property type="match status" value="1"/>
</dbReference>
<dbReference type="AlphaFoldDB" id="A0A9Q7EW10"/>
<dbReference type="Proteomes" id="UP000671879">
    <property type="component" value="Chromosome"/>
</dbReference>
<dbReference type="InterPro" id="IPR000297">
    <property type="entry name" value="PPIase_PpiC"/>
</dbReference>
<dbReference type="KEGG" id="aram:KAR29_07925"/>
<reference evidence="4" key="1">
    <citation type="submission" date="2021-04" db="EMBL/GenBank/DDBJ databases">
        <title>A novel Synergistetes isolate from a pyrite-forming mixed culture.</title>
        <authorList>
            <person name="Bunk B."/>
            <person name="Sproer C."/>
            <person name="Spring S."/>
            <person name="Pester M."/>
        </authorList>
    </citation>
    <scope>NUCLEOTIDE SEQUENCE [LARGE SCALE GENOMIC DNA]</scope>
    <source>
        <strain evidence="4">J.5.4.2-T.3.5.2</strain>
    </source>
</reference>
<dbReference type="GO" id="GO:0003755">
    <property type="term" value="F:peptidyl-prolyl cis-trans isomerase activity"/>
    <property type="evidence" value="ECO:0007669"/>
    <property type="project" value="InterPro"/>
</dbReference>
<organism evidence="3 4">
    <name type="scientific">Aminithiophilus ramosus</name>
    <dbReference type="NCBI Taxonomy" id="3029084"/>
    <lineage>
        <taxon>Bacteria</taxon>
        <taxon>Thermotogati</taxon>
        <taxon>Synergistota</taxon>
        <taxon>Synergistia</taxon>
        <taxon>Synergistales</taxon>
        <taxon>Aminithiophilaceae</taxon>
        <taxon>Aminithiophilus</taxon>
    </lineage>
</organism>
<feature type="region of interest" description="Disordered" evidence="1">
    <location>
        <begin position="327"/>
        <end position="367"/>
    </location>
</feature>
<sequence>MRMLRTQIKWIMLSVAVVFVLSLLFMYGPMGGRDEGASRDYAVATADGKKIMRSTLEEGLQEAVERSENREVTSADLPLLRKSVLENIVLTMELEKEAKARGVKIDEGEIDKVLDDIKEQFPTIEAFNQYLTRMGIEMKALRENIALQLAQQKVLEGELASVLVGEGEVQEFYDKTKEVFFRRPEGFNLNIAHVRKAESAAEIASRIRDDGGWDAGLALLSADVADHTPYEEPFFVAAEALQGPFAEIRAAGVDSLVGPIAVASDDFVLVLKREALAGRILPLEEVSGDISSLLLSQRRSEAQQTFFKGLLERARLTIHDEALFAVPEKPREPEAEEAAGVSSVDEPASEVSVSEDIPSEGESDKTE</sequence>
<keyword evidence="4" id="KW-1185">Reference proteome</keyword>
<dbReference type="EMBL" id="CP072943">
    <property type="protein sequence ID" value="QTX31315.1"/>
    <property type="molecule type" value="Genomic_DNA"/>
</dbReference>
<dbReference type="RefSeq" id="WP_274372468.1">
    <property type="nucleotide sequence ID" value="NZ_CP072943.1"/>
</dbReference>
<dbReference type="PANTHER" id="PTHR47245">
    <property type="entry name" value="PEPTIDYLPROLYL ISOMERASE"/>
    <property type="match status" value="1"/>
</dbReference>
<dbReference type="InterPro" id="IPR050245">
    <property type="entry name" value="PrsA_foldase"/>
</dbReference>